<evidence type="ECO:0000313" key="4">
    <source>
        <dbReference type="Proteomes" id="UP000004926"/>
    </source>
</evidence>
<evidence type="ECO:0000256" key="2">
    <source>
        <dbReference type="SAM" id="Phobius"/>
    </source>
</evidence>
<name>H5X0G0_9PSEU</name>
<reference evidence="3 4" key="1">
    <citation type="journal article" date="2012" name="Stand. Genomic Sci.">
        <title>Genome sequence of the ocean sediment bacterium Saccharomonospora marina type strain (XMU15(T)).</title>
        <authorList>
            <person name="Klenk H.P."/>
            <person name="Lu M."/>
            <person name="Lucas S."/>
            <person name="Lapidus A."/>
            <person name="Copeland A."/>
            <person name="Pitluck S."/>
            <person name="Goodwin L.A."/>
            <person name="Han C."/>
            <person name="Tapia R."/>
            <person name="Brambilla E.M."/>
            <person name="Potter G."/>
            <person name="Land M."/>
            <person name="Ivanova N."/>
            <person name="Rohde M."/>
            <person name="Goker M."/>
            <person name="Detter J.C."/>
            <person name="Li W.J."/>
            <person name="Kyrpides N.C."/>
            <person name="Woyke T."/>
        </authorList>
    </citation>
    <scope>NUCLEOTIDE SEQUENCE [LARGE SCALE GENOMIC DNA]</scope>
    <source>
        <strain evidence="3 4">XMU15</strain>
    </source>
</reference>
<sequence length="380" mass="38677">MVDPTPRPSRGGGRLVVLTALLGALAATALGLLTFGAQATAKPNGIPVAVAAPEGGPLRLAAEQVATRGGEAVDWRVTTPRQGSELLADKDVYGVLELRQQERGPSVHVVVSAAVNPAGTQVAQQALTMTGQAVAQRLAQATPGAAVVPVEVETLHGTGAAGRFAPLAISALAWVGGLAAGASLTLLSTRGGAMPGRGSRITHVLVTSTLVAGAMLGLLALWDSSLDLGAATVGFVFLTALAFAAVQAGLLRLLGLRAMAVLGPLYLLAPAVAGQVPELLDSAYRTLLWSWTPFRFSTEALRSLLLGTPHAPDVAVGAWVLAGLLVAGLVMVLWPTRSAAEETQPQSPDGIVDVGVDKADRLPGAEGKRSAEDGDAGVRR</sequence>
<keyword evidence="2" id="KW-0812">Transmembrane</keyword>
<protein>
    <submittedName>
        <fullName evidence="3">Uncharacterized protein</fullName>
    </submittedName>
</protein>
<dbReference type="HOGENOM" id="CLU_794292_0_0_11"/>
<keyword evidence="2" id="KW-1133">Transmembrane helix</keyword>
<evidence type="ECO:0000313" key="3">
    <source>
        <dbReference type="EMBL" id="EHR49685.1"/>
    </source>
</evidence>
<feature type="transmembrane region" description="Helical" evidence="2">
    <location>
        <begin position="228"/>
        <end position="246"/>
    </location>
</feature>
<dbReference type="Proteomes" id="UP000004926">
    <property type="component" value="Chromosome"/>
</dbReference>
<feature type="transmembrane region" description="Helical" evidence="2">
    <location>
        <begin position="314"/>
        <end position="334"/>
    </location>
</feature>
<accession>H5X0G0</accession>
<organism evidence="3 4">
    <name type="scientific">Saccharomonospora marina XMU15</name>
    <dbReference type="NCBI Taxonomy" id="882083"/>
    <lineage>
        <taxon>Bacteria</taxon>
        <taxon>Bacillati</taxon>
        <taxon>Actinomycetota</taxon>
        <taxon>Actinomycetes</taxon>
        <taxon>Pseudonocardiales</taxon>
        <taxon>Pseudonocardiaceae</taxon>
        <taxon>Saccharomonospora</taxon>
    </lineage>
</organism>
<feature type="transmembrane region" description="Helical" evidence="2">
    <location>
        <begin position="201"/>
        <end position="222"/>
    </location>
</feature>
<feature type="region of interest" description="Disordered" evidence="1">
    <location>
        <begin position="360"/>
        <end position="380"/>
    </location>
</feature>
<dbReference type="AlphaFoldDB" id="H5X0G0"/>
<keyword evidence="4" id="KW-1185">Reference proteome</keyword>
<evidence type="ECO:0000256" key="1">
    <source>
        <dbReference type="SAM" id="MobiDB-lite"/>
    </source>
</evidence>
<dbReference type="STRING" id="882083.SacmaDRAFT_1407"/>
<gene>
    <name evidence="3" type="ORF">SacmaDRAFT_1407</name>
</gene>
<feature type="transmembrane region" description="Helical" evidence="2">
    <location>
        <begin position="164"/>
        <end position="189"/>
    </location>
</feature>
<proteinExistence type="predicted"/>
<keyword evidence="2" id="KW-0472">Membrane</keyword>
<dbReference type="eggNOG" id="COG1511">
    <property type="taxonomic scope" value="Bacteria"/>
</dbReference>
<dbReference type="EMBL" id="CM001439">
    <property type="protein sequence ID" value="EHR49685.1"/>
    <property type="molecule type" value="Genomic_DNA"/>
</dbReference>